<dbReference type="AlphaFoldDB" id="A0A450TL39"/>
<evidence type="ECO:0000313" key="1">
    <source>
        <dbReference type="EMBL" id="VFJ68417.1"/>
    </source>
</evidence>
<protein>
    <submittedName>
        <fullName evidence="1">Uncharacterized protein</fullName>
    </submittedName>
</protein>
<reference evidence="1" key="1">
    <citation type="submission" date="2019-02" db="EMBL/GenBank/DDBJ databases">
        <authorList>
            <person name="Gruber-Vodicka R. H."/>
            <person name="Seah K. B. B."/>
        </authorList>
    </citation>
    <scope>NUCLEOTIDE SEQUENCE</scope>
    <source>
        <strain evidence="1">BECK_BZ131</strain>
    </source>
</reference>
<proteinExistence type="predicted"/>
<sequence>MGVQGRSRKCRQTVKLIGLVTPENEKRLGWLGSSAASSRNFSWQRKRKVGFSFTLPGSGDSFSDLFGGRAANMVPRGDTAFQ</sequence>
<accession>A0A450TL39</accession>
<dbReference type="EMBL" id="CAADFE010000014">
    <property type="protein sequence ID" value="VFJ68417.1"/>
    <property type="molecule type" value="Genomic_DNA"/>
</dbReference>
<gene>
    <name evidence="1" type="ORF">BECKFW1821C_GA0114237_101445</name>
</gene>
<organism evidence="1">
    <name type="scientific">Candidatus Kentrum sp. FW</name>
    <dbReference type="NCBI Taxonomy" id="2126338"/>
    <lineage>
        <taxon>Bacteria</taxon>
        <taxon>Pseudomonadati</taxon>
        <taxon>Pseudomonadota</taxon>
        <taxon>Gammaproteobacteria</taxon>
        <taxon>Candidatus Kentrum</taxon>
    </lineage>
</organism>
<name>A0A450TL39_9GAMM</name>